<evidence type="ECO:0000313" key="3">
    <source>
        <dbReference type="Proteomes" id="UP000001058"/>
    </source>
</evidence>
<feature type="region of interest" description="Disordered" evidence="1">
    <location>
        <begin position="27"/>
        <end position="54"/>
    </location>
</feature>
<feature type="compositionally biased region" description="Basic and acidic residues" evidence="1">
    <location>
        <begin position="366"/>
        <end position="375"/>
    </location>
</feature>
<reference evidence="2 3" key="1">
    <citation type="journal article" date="2010" name="Science">
        <title>Genomic analysis of organismal complexity in the multicellular green alga Volvox carteri.</title>
        <authorList>
            <person name="Prochnik S.E."/>
            <person name="Umen J."/>
            <person name="Nedelcu A.M."/>
            <person name="Hallmann A."/>
            <person name="Miller S.M."/>
            <person name="Nishii I."/>
            <person name="Ferris P."/>
            <person name="Kuo A."/>
            <person name="Mitros T."/>
            <person name="Fritz-Laylin L.K."/>
            <person name="Hellsten U."/>
            <person name="Chapman J."/>
            <person name="Simakov O."/>
            <person name="Rensing S.A."/>
            <person name="Terry A."/>
            <person name="Pangilinan J."/>
            <person name="Kapitonov V."/>
            <person name="Jurka J."/>
            <person name="Salamov A."/>
            <person name="Shapiro H."/>
            <person name="Schmutz J."/>
            <person name="Grimwood J."/>
            <person name="Lindquist E."/>
            <person name="Lucas S."/>
            <person name="Grigoriev I.V."/>
            <person name="Schmitt R."/>
            <person name="Kirk D."/>
            <person name="Rokhsar D.S."/>
        </authorList>
    </citation>
    <scope>NUCLEOTIDE SEQUENCE [LARGE SCALE GENOMIC DNA]</scope>
    <source>
        <strain evidence="3">f. Nagariensis / Eve</strain>
    </source>
</reference>
<feature type="region of interest" description="Disordered" evidence="1">
    <location>
        <begin position="325"/>
        <end position="391"/>
    </location>
</feature>
<dbReference type="EMBL" id="GL378379">
    <property type="protein sequence ID" value="EFJ42692.1"/>
    <property type="molecule type" value="Genomic_DNA"/>
</dbReference>
<name>D8UBW8_VOLCA</name>
<evidence type="ECO:0000313" key="2">
    <source>
        <dbReference type="EMBL" id="EFJ42692.1"/>
    </source>
</evidence>
<accession>D8UBW8</accession>
<dbReference type="RefSeq" id="XP_002956153.1">
    <property type="nucleotide sequence ID" value="XM_002956107.1"/>
</dbReference>
<sequence>MGVVYDRAAQAWGLRVQRDAGCLKGAGPVAEPEGLVKAKESPESAAKRVDGAAKSDVIGTDGTAAKKPLFQTVDTANLGDAAAADSTEASYFPAQVALNVGGSGGGYRQQSWHPQQDSVKAFDLSQSASLEQAAPAPPPPDAATPAVLRSSTSSRQLQPLPQQQQLQLQQLQQQPSSRVLPSLQGQPLTESGPEPASTSSPLAAQPAAAAAPSADDPWSSLQSTYRIRDPQQAAKVESTRSREASSSRDAGREVLVLGEDDDDEFGKARGGTLNSTANSAMNRTSGFGARPPVNLPPPQFGSGPKKGGWGSGAMAQAGELMIGEDDWLVNDRPPGSATGSGKLPAPQRQQQQQQQAVLSYNSRAKMVVEEEERHAPVTLKGPAPPPKNKAAEDVMCEDVEDVDMLLESEMERQGLSNKSLASKLAAYEAQFKDEDDY</sequence>
<feature type="compositionally biased region" description="Low complexity" evidence="1">
    <location>
        <begin position="195"/>
        <end position="220"/>
    </location>
</feature>
<feature type="compositionally biased region" description="Low complexity" evidence="1">
    <location>
        <begin position="143"/>
        <end position="184"/>
    </location>
</feature>
<gene>
    <name evidence="2" type="ORF">VOLCADRAFT_121492</name>
</gene>
<feature type="region of interest" description="Disordered" evidence="1">
    <location>
        <begin position="102"/>
        <end position="313"/>
    </location>
</feature>
<dbReference type="AlphaFoldDB" id="D8UBW8"/>
<feature type="compositionally biased region" description="Polar residues" evidence="1">
    <location>
        <begin position="108"/>
        <end position="130"/>
    </location>
</feature>
<dbReference type="Proteomes" id="UP000001058">
    <property type="component" value="Unassembled WGS sequence"/>
</dbReference>
<dbReference type="InParanoid" id="D8UBW8"/>
<evidence type="ECO:0000256" key="1">
    <source>
        <dbReference type="SAM" id="MobiDB-lite"/>
    </source>
</evidence>
<feature type="compositionally biased region" description="Basic and acidic residues" evidence="1">
    <location>
        <begin position="237"/>
        <end position="252"/>
    </location>
</feature>
<feature type="compositionally biased region" description="Basic and acidic residues" evidence="1">
    <location>
        <begin position="34"/>
        <end position="53"/>
    </location>
</feature>
<feature type="compositionally biased region" description="Polar residues" evidence="1">
    <location>
        <begin position="272"/>
        <end position="285"/>
    </location>
</feature>
<dbReference type="KEGG" id="vcn:VOLCADRAFT_121492"/>
<protein>
    <submittedName>
        <fullName evidence="2">Uncharacterized protein</fullName>
    </submittedName>
</protein>
<proteinExistence type="predicted"/>
<organism evidence="3">
    <name type="scientific">Volvox carteri f. nagariensis</name>
    <dbReference type="NCBI Taxonomy" id="3068"/>
    <lineage>
        <taxon>Eukaryota</taxon>
        <taxon>Viridiplantae</taxon>
        <taxon>Chlorophyta</taxon>
        <taxon>core chlorophytes</taxon>
        <taxon>Chlorophyceae</taxon>
        <taxon>CS clade</taxon>
        <taxon>Chlamydomonadales</taxon>
        <taxon>Volvocaceae</taxon>
        <taxon>Volvox</taxon>
    </lineage>
</organism>
<dbReference type="OrthoDB" id="551074at2759"/>
<keyword evidence="3" id="KW-1185">Reference proteome</keyword>
<dbReference type="GeneID" id="9619005"/>